<dbReference type="NCBIfam" id="TIGR00027">
    <property type="entry name" value="mthyl_TIGR00027"/>
    <property type="match status" value="1"/>
</dbReference>
<sequence>MVRTDDDSWDITESVGATALGVACMRAAETRRPDALFTDPYAEVLVTAVDSPVWQQMGRGDYDESVAAVYQQLNDFMVARTLYFDEYLRAAVASGIRQIVIVASGLDARAYRLEWPSGTVIYEIDLPKVLDFKAKALAGREGELRVERRTVAVDLRHDWPEALRDSGFDPAAPTAWLAEGLLRYLPADAQDQLLGNIVSLSASGSRVALNMSGERSAQAYRLDEERTRFMAEQGVHVDVNQLWYPFEGRNHPVDWFRQQGWTVTPADPQAILAAHGRAVSEQTAEEMARHILMTAIRPGGDSTR</sequence>
<evidence type="ECO:0000256" key="1">
    <source>
        <dbReference type="ARBA" id="ARBA00003907"/>
    </source>
</evidence>
<dbReference type="GO" id="GO:0008168">
    <property type="term" value="F:methyltransferase activity"/>
    <property type="evidence" value="ECO:0007669"/>
    <property type="project" value="UniProtKB-UniRule"/>
</dbReference>
<dbReference type="InterPro" id="IPR011610">
    <property type="entry name" value="SAM_mthyl_Trfase_ML2640-like"/>
</dbReference>
<evidence type="ECO:0000256" key="4">
    <source>
        <dbReference type="ARBA" id="ARBA00022679"/>
    </source>
</evidence>
<dbReference type="Pfam" id="PF04072">
    <property type="entry name" value="LCM"/>
    <property type="match status" value="1"/>
</dbReference>
<dbReference type="PANTHER" id="PTHR43619">
    <property type="entry name" value="S-ADENOSYL-L-METHIONINE-DEPENDENT METHYLTRANSFERASE YKTD-RELATED"/>
    <property type="match status" value="1"/>
</dbReference>
<keyword evidence="4 7" id="KW-0808">Transferase</keyword>
<evidence type="ECO:0000256" key="3">
    <source>
        <dbReference type="ARBA" id="ARBA00022603"/>
    </source>
</evidence>
<accession>A0A7D6ZMT3</accession>
<dbReference type="InterPro" id="IPR029063">
    <property type="entry name" value="SAM-dependent_MTases_sf"/>
</dbReference>
<keyword evidence="5 6" id="KW-0949">S-adenosyl-L-methionine</keyword>
<evidence type="ECO:0000313" key="7">
    <source>
        <dbReference type="EMBL" id="QLY34467.1"/>
    </source>
</evidence>
<keyword evidence="8" id="KW-1185">Reference proteome</keyword>
<evidence type="ECO:0000313" key="8">
    <source>
        <dbReference type="Proteomes" id="UP000515512"/>
    </source>
</evidence>
<dbReference type="PROSITE" id="PS51257">
    <property type="entry name" value="PROKAR_LIPOPROTEIN"/>
    <property type="match status" value="1"/>
</dbReference>
<comment type="function">
    <text evidence="1 6">Exhibits S-adenosyl-L-methionine-dependent methyltransferase activity.</text>
</comment>
<dbReference type="PANTHER" id="PTHR43619:SF2">
    <property type="entry name" value="S-ADENOSYL-L-METHIONINE-DEPENDENT METHYLTRANSFERASES SUPERFAMILY PROTEIN"/>
    <property type="match status" value="1"/>
</dbReference>
<dbReference type="KEGG" id="nhu:H0264_17795"/>
<proteinExistence type="inferred from homology"/>
<dbReference type="Proteomes" id="UP000515512">
    <property type="component" value="Chromosome"/>
</dbReference>
<comment type="similarity">
    <text evidence="2 6">Belongs to the UPF0677 family.</text>
</comment>
<name>A0A7D6ZMT3_9NOCA</name>
<keyword evidence="3 6" id="KW-0489">Methyltransferase</keyword>
<evidence type="ECO:0000256" key="5">
    <source>
        <dbReference type="ARBA" id="ARBA00022691"/>
    </source>
</evidence>
<dbReference type="Gene3D" id="3.40.50.150">
    <property type="entry name" value="Vaccinia Virus protein VP39"/>
    <property type="match status" value="1"/>
</dbReference>
<evidence type="ECO:0000256" key="2">
    <source>
        <dbReference type="ARBA" id="ARBA00008138"/>
    </source>
</evidence>
<reference evidence="7 8" key="1">
    <citation type="submission" date="2020-07" db="EMBL/GenBank/DDBJ databases">
        <authorList>
            <person name="Zhuang K."/>
            <person name="Ran Y."/>
        </authorList>
    </citation>
    <scope>NUCLEOTIDE SEQUENCE [LARGE SCALE GENOMIC DNA]</scope>
    <source>
        <strain evidence="7 8">WCH-YHL-001</strain>
    </source>
</reference>
<dbReference type="EMBL" id="CP059399">
    <property type="protein sequence ID" value="QLY34467.1"/>
    <property type="molecule type" value="Genomic_DNA"/>
</dbReference>
<dbReference type="SUPFAM" id="SSF53335">
    <property type="entry name" value="S-adenosyl-L-methionine-dependent methyltransferases"/>
    <property type="match status" value="1"/>
</dbReference>
<gene>
    <name evidence="7" type="ORF">H0264_17795</name>
</gene>
<dbReference type="AlphaFoldDB" id="A0A7D6ZMT3"/>
<evidence type="ECO:0000256" key="6">
    <source>
        <dbReference type="RuleBase" id="RU362030"/>
    </source>
</evidence>
<organism evidence="7 8">
    <name type="scientific">Nocardia huaxiensis</name>
    <dbReference type="NCBI Taxonomy" id="2755382"/>
    <lineage>
        <taxon>Bacteria</taxon>
        <taxon>Bacillati</taxon>
        <taxon>Actinomycetota</taxon>
        <taxon>Actinomycetes</taxon>
        <taxon>Mycobacteriales</taxon>
        <taxon>Nocardiaceae</taxon>
        <taxon>Nocardia</taxon>
    </lineage>
</organism>
<protein>
    <recommendedName>
        <fullName evidence="6">S-adenosyl-L-methionine-dependent methyltransferase</fullName>
        <ecNumber evidence="6">2.1.1.-</ecNumber>
    </recommendedName>
</protein>
<dbReference type="EC" id="2.1.1.-" evidence="6"/>
<dbReference type="InterPro" id="IPR007213">
    <property type="entry name" value="Ppm1/Ppm2/Tcmp"/>
</dbReference>
<dbReference type="GO" id="GO:0032259">
    <property type="term" value="P:methylation"/>
    <property type="evidence" value="ECO:0007669"/>
    <property type="project" value="UniProtKB-KW"/>
</dbReference>